<comment type="similarity">
    <text evidence="1">Belongs to the avian keratin family.</text>
</comment>
<organism evidence="2 3">
    <name type="scientific">Bambusicola thoracicus</name>
    <name type="common">Chinese bamboo-partridge</name>
    <name type="synonym">Perdix thoracica</name>
    <dbReference type="NCBI Taxonomy" id="9083"/>
    <lineage>
        <taxon>Eukaryota</taxon>
        <taxon>Metazoa</taxon>
        <taxon>Chordata</taxon>
        <taxon>Craniata</taxon>
        <taxon>Vertebrata</taxon>
        <taxon>Euteleostomi</taxon>
        <taxon>Archelosauria</taxon>
        <taxon>Archosauria</taxon>
        <taxon>Dinosauria</taxon>
        <taxon>Saurischia</taxon>
        <taxon>Theropoda</taxon>
        <taxon>Coelurosauria</taxon>
        <taxon>Aves</taxon>
        <taxon>Neognathae</taxon>
        <taxon>Galloanserae</taxon>
        <taxon>Galliformes</taxon>
        <taxon>Phasianidae</taxon>
        <taxon>Perdicinae</taxon>
        <taxon>Bambusicola</taxon>
    </lineage>
</organism>
<accession>A0A2P4SFM5</accession>
<evidence type="ECO:0000313" key="3">
    <source>
        <dbReference type="Proteomes" id="UP000237246"/>
    </source>
</evidence>
<evidence type="ECO:0000256" key="1">
    <source>
        <dbReference type="RuleBase" id="RU364002"/>
    </source>
</evidence>
<sequence>MLQRQDSTVISVPPPMIVVLSAPFHSSFLQITTVRSSTSAAVGSILSTDGVLISFPISTVNSPAFPDATTADGFLRC</sequence>
<name>A0A2P4SFM5_BAMTH</name>
<comment type="caution">
    <text evidence="2">The sequence shown here is derived from an EMBL/GenBank/DDBJ whole genome shotgun (WGS) entry which is preliminary data.</text>
</comment>
<dbReference type="Pfam" id="PF02422">
    <property type="entry name" value="Keratin"/>
    <property type="match status" value="1"/>
</dbReference>
<dbReference type="OrthoDB" id="9122522at2759"/>
<dbReference type="GO" id="GO:0005200">
    <property type="term" value="F:structural constituent of cytoskeleton"/>
    <property type="evidence" value="ECO:0007669"/>
    <property type="project" value="InterPro"/>
</dbReference>
<dbReference type="EMBL" id="PPHD01053578">
    <property type="protein sequence ID" value="POI22922.1"/>
    <property type="molecule type" value="Genomic_DNA"/>
</dbReference>
<comment type="subunit">
    <text evidence="1">The avian keratins (F-ker, S-ker, C-ker and B-ker) are a complex mixture of very similar polypeptides.</text>
</comment>
<keyword evidence="1" id="KW-0416">Keratin</keyword>
<keyword evidence="3" id="KW-1185">Reference proteome</keyword>
<dbReference type="Proteomes" id="UP000237246">
    <property type="component" value="Unassembled WGS sequence"/>
</dbReference>
<dbReference type="InterPro" id="IPR003461">
    <property type="entry name" value="Keratin"/>
</dbReference>
<dbReference type="GO" id="GO:0005882">
    <property type="term" value="C:intermediate filament"/>
    <property type="evidence" value="ECO:0007669"/>
    <property type="project" value="UniProtKB-KW"/>
</dbReference>
<proteinExistence type="inferred from homology"/>
<gene>
    <name evidence="2" type="ORF">CIB84_013330</name>
</gene>
<evidence type="ECO:0000313" key="2">
    <source>
        <dbReference type="EMBL" id="POI22922.1"/>
    </source>
</evidence>
<reference evidence="2 3" key="1">
    <citation type="submission" date="2018-01" db="EMBL/GenBank/DDBJ databases">
        <title>Comparison of the Chinese Bamboo Partridge and Red Junglefowl genome sequences highlights the importance of demography in genome evolution.</title>
        <authorList>
            <person name="Tiley G.P."/>
            <person name="Kimball R.T."/>
            <person name="Braun E.L."/>
            <person name="Burleigh J.G."/>
        </authorList>
    </citation>
    <scope>NUCLEOTIDE SEQUENCE [LARGE SCALE GENOMIC DNA]</scope>
    <source>
        <strain evidence="2">RTK389</strain>
        <tissue evidence="2">Blood</tissue>
    </source>
</reference>
<dbReference type="AlphaFoldDB" id="A0A2P4SFM5"/>
<protein>
    <recommendedName>
        <fullName evidence="1">Keratin</fullName>
    </recommendedName>
</protein>